<gene>
    <name evidence="9" type="primary">cas1</name>
    <name evidence="10" type="ORF">THERU_04465</name>
</gene>
<keyword evidence="6 9" id="KW-0051">Antiviral defense</keyword>
<keyword evidence="3 9" id="KW-0255">Endonuclease</keyword>
<dbReference type="OrthoDB" id="9803119at2"/>
<keyword evidence="7 9" id="KW-0238">DNA-binding</keyword>
<evidence type="ECO:0000256" key="5">
    <source>
        <dbReference type="ARBA" id="ARBA00022842"/>
    </source>
</evidence>
<dbReference type="PANTHER" id="PTHR43219:SF2">
    <property type="entry name" value="CRISPR-ASSOCIATED ENDONUCLEASE CAS1"/>
    <property type="match status" value="1"/>
</dbReference>
<protein>
    <recommendedName>
        <fullName evidence="9">CRISPR-associated endonuclease Cas1</fullName>
        <ecNumber evidence="9">3.1.-.-</ecNumber>
    </recommendedName>
</protein>
<comment type="subunit">
    <text evidence="9">Homodimer, forms a heterotetramer with a Cas2 homodimer.</text>
</comment>
<dbReference type="GO" id="GO:0046872">
    <property type="term" value="F:metal ion binding"/>
    <property type="evidence" value="ECO:0007669"/>
    <property type="project" value="UniProtKB-UniRule"/>
</dbReference>
<dbReference type="eggNOG" id="COG1518">
    <property type="taxonomic scope" value="Bacteria"/>
</dbReference>
<dbReference type="Pfam" id="PF01867">
    <property type="entry name" value="Cas_Cas1"/>
    <property type="match status" value="1"/>
</dbReference>
<feature type="binding site" evidence="9">
    <location>
        <position position="143"/>
    </location>
    <ligand>
        <name>Mn(2+)</name>
        <dbReference type="ChEBI" id="CHEBI:29035"/>
    </ligand>
</feature>
<keyword evidence="5 9" id="KW-0460">Magnesium</keyword>
<dbReference type="GO" id="GO:0051607">
    <property type="term" value="P:defense response to virus"/>
    <property type="evidence" value="ECO:0007669"/>
    <property type="project" value="UniProtKB-UniRule"/>
</dbReference>
<evidence type="ECO:0000256" key="4">
    <source>
        <dbReference type="ARBA" id="ARBA00022801"/>
    </source>
</evidence>
<dbReference type="CDD" id="cd09722">
    <property type="entry name" value="Cas1_I-B"/>
    <property type="match status" value="1"/>
</dbReference>
<keyword evidence="1 9" id="KW-0540">Nuclease</keyword>
<evidence type="ECO:0000256" key="6">
    <source>
        <dbReference type="ARBA" id="ARBA00023118"/>
    </source>
</evidence>
<keyword evidence="2 9" id="KW-0479">Metal-binding</keyword>
<dbReference type="KEGG" id="trd:THERU_04465"/>
<feature type="binding site" evidence="9">
    <location>
        <position position="221"/>
    </location>
    <ligand>
        <name>Mn(2+)</name>
        <dbReference type="ChEBI" id="CHEBI:29035"/>
    </ligand>
</feature>
<accession>W0DBY0</accession>
<name>W0DBY0_9AQUI</name>
<comment type="similarity">
    <text evidence="9">Belongs to the CRISPR-associated endonuclease Cas1 family.</text>
</comment>
<evidence type="ECO:0000256" key="9">
    <source>
        <dbReference type="HAMAP-Rule" id="MF_01470"/>
    </source>
</evidence>
<dbReference type="RefSeq" id="WP_025306064.1">
    <property type="nucleotide sequence ID" value="NZ_CP007028.1"/>
</dbReference>
<dbReference type="NCBIfam" id="TIGR03641">
    <property type="entry name" value="cas1_HMARI"/>
    <property type="match status" value="1"/>
</dbReference>
<dbReference type="EMBL" id="CP007028">
    <property type="protein sequence ID" value="AHE96044.1"/>
    <property type="molecule type" value="Genomic_DNA"/>
</dbReference>
<dbReference type="InterPro" id="IPR002729">
    <property type="entry name" value="CRISPR-assoc_Cas1"/>
</dbReference>
<dbReference type="Gene3D" id="1.20.120.920">
    <property type="entry name" value="CRISPR-associated endonuclease Cas1, C-terminal domain"/>
    <property type="match status" value="1"/>
</dbReference>
<evidence type="ECO:0000256" key="7">
    <source>
        <dbReference type="ARBA" id="ARBA00023125"/>
    </source>
</evidence>
<dbReference type="EC" id="3.1.-.-" evidence="9"/>
<feature type="binding site" evidence="9">
    <location>
        <position position="206"/>
    </location>
    <ligand>
        <name>Mn(2+)</name>
        <dbReference type="ChEBI" id="CHEBI:29035"/>
    </ligand>
</feature>
<comment type="cofactor">
    <cofactor evidence="9">
        <name>Mg(2+)</name>
        <dbReference type="ChEBI" id="CHEBI:18420"/>
    </cofactor>
    <cofactor evidence="9">
        <name>Mn(2+)</name>
        <dbReference type="ChEBI" id="CHEBI:29035"/>
    </cofactor>
</comment>
<dbReference type="Gene3D" id="3.100.10.20">
    <property type="entry name" value="CRISPR-associated endonuclease Cas1, N-terminal domain"/>
    <property type="match status" value="1"/>
</dbReference>
<evidence type="ECO:0000256" key="3">
    <source>
        <dbReference type="ARBA" id="ARBA00022759"/>
    </source>
</evidence>
<dbReference type="GO" id="GO:0016787">
    <property type="term" value="F:hydrolase activity"/>
    <property type="evidence" value="ECO:0007669"/>
    <property type="project" value="UniProtKB-KW"/>
</dbReference>
<evidence type="ECO:0000313" key="10">
    <source>
        <dbReference type="EMBL" id="AHE96044.1"/>
    </source>
</evidence>
<dbReference type="InterPro" id="IPR019858">
    <property type="entry name" value="CRISPR-assoc_Cas1_HMARI/TNEAP"/>
</dbReference>
<comment type="function">
    <text evidence="9">CRISPR (clustered regularly interspaced short palindromic repeat), is an adaptive immune system that provides protection against mobile genetic elements (viruses, transposable elements and conjugative plasmids). CRISPR clusters contain spacers, sequences complementary to antecedent mobile elements, and target invading nucleic acids. CRISPR clusters are transcribed and processed into CRISPR RNA (crRNA). Acts as a dsDNA endonuclease. Involved in the integration of spacer DNA into the CRISPR cassette.</text>
</comment>
<proteinExistence type="inferred from homology"/>
<dbReference type="HAMAP" id="MF_01470">
    <property type="entry name" value="Cas1"/>
    <property type="match status" value="1"/>
</dbReference>
<dbReference type="InterPro" id="IPR042206">
    <property type="entry name" value="CRISPR-assoc_Cas1_C"/>
</dbReference>
<evidence type="ECO:0000313" key="11">
    <source>
        <dbReference type="Proteomes" id="UP000018914"/>
    </source>
</evidence>
<keyword evidence="8 9" id="KW-0464">Manganese</keyword>
<dbReference type="InterPro" id="IPR042211">
    <property type="entry name" value="CRISPR-assoc_Cas1_N"/>
</dbReference>
<evidence type="ECO:0000256" key="1">
    <source>
        <dbReference type="ARBA" id="ARBA00022722"/>
    </source>
</evidence>
<dbReference type="HOGENOM" id="CLU_052779_2_0_0"/>
<organism evidence="11">
    <name type="scientific">Thermocrinis ruber</name>
    <dbReference type="NCBI Taxonomy" id="75906"/>
    <lineage>
        <taxon>Bacteria</taxon>
        <taxon>Pseudomonadati</taxon>
        <taxon>Aquificota</taxon>
        <taxon>Aquificia</taxon>
        <taxon>Aquificales</taxon>
        <taxon>Aquificaceae</taxon>
        <taxon>Thermocrinis</taxon>
    </lineage>
</organism>
<evidence type="ECO:0000256" key="8">
    <source>
        <dbReference type="ARBA" id="ARBA00023211"/>
    </source>
</evidence>
<dbReference type="AlphaFoldDB" id="W0DBY0"/>
<evidence type="ECO:0000256" key="2">
    <source>
        <dbReference type="ARBA" id="ARBA00022723"/>
    </source>
</evidence>
<sequence length="317" mass="36874">MAEIYYITTNGTLRRDENTIMFESGEIKKKIPIENTSELFIVAEVSTNTKFLSLLSQNGIIAHFFNYYGYYIGSFYPREGNPSGHVLIKQVEHYLDKEKRLYLAKTFVLGSIINSEKLYQIDASEHLEKLKQASNVQEVMQVEGSFRKLCYKALEELTGWEFETRTKRPPQNPLNALISFGNSLVYAKVLGEIYHTPLNSTVSYLHEPSEKRHSLCLDVAEVFKPILTEGLILELIRSGTITENDFLEETEYCYLNLDGRRKFLRAFDNLLKSTVYYPKLKRKVSIRTLIRLELYKLVKHLTENEPYIPLNYHSLKK</sequence>
<dbReference type="PATRIC" id="fig|75906.3.peg.866"/>
<dbReference type="Proteomes" id="UP000018914">
    <property type="component" value="Chromosome"/>
</dbReference>
<dbReference type="GO" id="GO:0004520">
    <property type="term" value="F:DNA endonuclease activity"/>
    <property type="evidence" value="ECO:0007669"/>
    <property type="project" value="InterPro"/>
</dbReference>
<dbReference type="NCBIfam" id="TIGR00287">
    <property type="entry name" value="cas1"/>
    <property type="match status" value="1"/>
</dbReference>
<keyword evidence="11" id="KW-1185">Reference proteome</keyword>
<dbReference type="GO" id="GO:0003677">
    <property type="term" value="F:DNA binding"/>
    <property type="evidence" value="ECO:0007669"/>
    <property type="project" value="UniProtKB-KW"/>
</dbReference>
<dbReference type="PANTHER" id="PTHR43219">
    <property type="entry name" value="CRISPR-ASSOCIATED ENDONUCLEASE CAS1"/>
    <property type="match status" value="1"/>
</dbReference>
<dbReference type="GO" id="GO:0043571">
    <property type="term" value="P:maintenance of CRISPR repeat elements"/>
    <property type="evidence" value="ECO:0007669"/>
    <property type="project" value="UniProtKB-UniRule"/>
</dbReference>
<reference evidence="10 11" key="1">
    <citation type="submission" date="2013-12" db="EMBL/GenBank/DDBJ databases">
        <authorList>
            <consortium name="DOE Joint Genome Institute"/>
            <person name="Eisen J."/>
            <person name="Huntemann M."/>
            <person name="Han J."/>
            <person name="Chen A."/>
            <person name="Kyrpides N."/>
            <person name="Mavromatis K."/>
            <person name="Markowitz V."/>
            <person name="Palaniappan K."/>
            <person name="Ivanova N."/>
            <person name="Schaumberg A."/>
            <person name="Pati A."/>
            <person name="Liolios K."/>
            <person name="Nordberg H.P."/>
            <person name="Cantor M.N."/>
            <person name="Hua S.X."/>
            <person name="Woyke T."/>
        </authorList>
    </citation>
    <scope>NUCLEOTIDE SEQUENCE [LARGE SCALE GENOMIC DNA]</scope>
    <source>
        <strain evidence="10 11">DSM 23557</strain>
    </source>
</reference>
<keyword evidence="4 9" id="KW-0378">Hydrolase</keyword>
<dbReference type="STRING" id="75906.THERU_04465"/>